<keyword evidence="3" id="KW-1185">Reference proteome</keyword>
<dbReference type="AlphaFoldDB" id="A0A518DDM9"/>
<dbReference type="EMBL" id="CP036291">
    <property type="protein sequence ID" value="QDU89573.1"/>
    <property type="molecule type" value="Genomic_DNA"/>
</dbReference>
<feature type="compositionally biased region" description="Basic residues" evidence="1">
    <location>
        <begin position="1"/>
        <end position="11"/>
    </location>
</feature>
<feature type="region of interest" description="Disordered" evidence="1">
    <location>
        <begin position="167"/>
        <end position="219"/>
    </location>
</feature>
<accession>A0A518DDM9</accession>
<protein>
    <submittedName>
        <fullName evidence="2">Uncharacterized protein</fullName>
    </submittedName>
</protein>
<dbReference type="Proteomes" id="UP000317429">
    <property type="component" value="Chromosome"/>
</dbReference>
<gene>
    <name evidence="2" type="ORF">Pla175_29650</name>
</gene>
<feature type="compositionally biased region" description="Polar residues" evidence="1">
    <location>
        <begin position="192"/>
        <end position="209"/>
    </location>
</feature>
<dbReference type="KEGG" id="pnd:Pla175_29650"/>
<feature type="region of interest" description="Disordered" evidence="1">
    <location>
        <begin position="1"/>
        <end position="27"/>
    </location>
</feature>
<name>A0A518DDM9_9BACT</name>
<proteinExistence type="predicted"/>
<evidence type="ECO:0000256" key="1">
    <source>
        <dbReference type="SAM" id="MobiDB-lite"/>
    </source>
</evidence>
<evidence type="ECO:0000313" key="3">
    <source>
        <dbReference type="Proteomes" id="UP000317429"/>
    </source>
</evidence>
<reference evidence="2 3" key="1">
    <citation type="submission" date="2019-02" db="EMBL/GenBank/DDBJ databases">
        <title>Deep-cultivation of Planctomycetes and their phenomic and genomic characterization uncovers novel biology.</title>
        <authorList>
            <person name="Wiegand S."/>
            <person name="Jogler M."/>
            <person name="Boedeker C."/>
            <person name="Pinto D."/>
            <person name="Vollmers J."/>
            <person name="Rivas-Marin E."/>
            <person name="Kohn T."/>
            <person name="Peeters S.H."/>
            <person name="Heuer A."/>
            <person name="Rast P."/>
            <person name="Oberbeckmann S."/>
            <person name="Bunk B."/>
            <person name="Jeske O."/>
            <person name="Meyerdierks A."/>
            <person name="Storesund J.E."/>
            <person name="Kallscheuer N."/>
            <person name="Luecker S."/>
            <person name="Lage O.M."/>
            <person name="Pohl T."/>
            <person name="Merkel B.J."/>
            <person name="Hornburger P."/>
            <person name="Mueller R.-W."/>
            <person name="Bruemmer F."/>
            <person name="Labrenz M."/>
            <person name="Spormann A.M."/>
            <person name="Op den Camp H."/>
            <person name="Overmann J."/>
            <person name="Amann R."/>
            <person name="Jetten M.S.M."/>
            <person name="Mascher T."/>
            <person name="Medema M.H."/>
            <person name="Devos D.P."/>
            <person name="Kaster A.-K."/>
            <person name="Ovreas L."/>
            <person name="Rohde M."/>
            <person name="Galperin M.Y."/>
            <person name="Jogler C."/>
        </authorList>
    </citation>
    <scope>NUCLEOTIDE SEQUENCE [LARGE SCALE GENOMIC DNA]</scope>
    <source>
        <strain evidence="2 3">Pla175</strain>
    </source>
</reference>
<organism evidence="2 3">
    <name type="scientific">Pirellulimonas nuda</name>
    <dbReference type="NCBI Taxonomy" id="2528009"/>
    <lineage>
        <taxon>Bacteria</taxon>
        <taxon>Pseudomonadati</taxon>
        <taxon>Planctomycetota</taxon>
        <taxon>Planctomycetia</taxon>
        <taxon>Pirellulales</taxon>
        <taxon>Lacipirellulaceae</taxon>
        <taxon>Pirellulimonas</taxon>
    </lineage>
</organism>
<evidence type="ECO:0000313" key="2">
    <source>
        <dbReference type="EMBL" id="QDU89573.1"/>
    </source>
</evidence>
<sequence>MLREKGKRRPRKPESTDARHRCGLQGGEALPVGVPAVRSPCRSGLPEVQSGARVAQRSGRSGMLSYTRFKGQAAEDARRDCRIAVGNWRALPAGRVADRTSTGCGAWTTGAVTSRSRSSPTRCLVVPRTEANPPRKRRHPSEQIPLTVPEVRRLLLQVAWPATHSAEASLQPSGWPRHQAEATTGPEDFQRLSGSQRSCQSAEATSSPKHSLKLTPTTPLPATRRPFNLRSRLVVSGLATLQVLHPRWETWPREGARALLVSLHSLAPVHRRRAGT</sequence>